<evidence type="ECO:0000256" key="1">
    <source>
        <dbReference type="SAM" id="MobiDB-lite"/>
    </source>
</evidence>
<dbReference type="Proteomes" id="UP001054945">
    <property type="component" value="Unassembled WGS sequence"/>
</dbReference>
<comment type="caution">
    <text evidence="2">The sequence shown here is derived from an EMBL/GenBank/DDBJ whole genome shotgun (WGS) entry which is preliminary data.</text>
</comment>
<reference evidence="2 3" key="1">
    <citation type="submission" date="2021-06" db="EMBL/GenBank/DDBJ databases">
        <title>Caerostris extrusa draft genome.</title>
        <authorList>
            <person name="Kono N."/>
            <person name="Arakawa K."/>
        </authorList>
    </citation>
    <scope>NUCLEOTIDE SEQUENCE [LARGE SCALE GENOMIC DNA]</scope>
</reference>
<name>A0AAV4VTC7_CAEEX</name>
<protein>
    <submittedName>
        <fullName evidence="2">Uncharacterized protein</fullName>
    </submittedName>
</protein>
<organism evidence="2 3">
    <name type="scientific">Caerostris extrusa</name>
    <name type="common">Bark spider</name>
    <name type="synonym">Caerostris bankana</name>
    <dbReference type="NCBI Taxonomy" id="172846"/>
    <lineage>
        <taxon>Eukaryota</taxon>
        <taxon>Metazoa</taxon>
        <taxon>Ecdysozoa</taxon>
        <taxon>Arthropoda</taxon>
        <taxon>Chelicerata</taxon>
        <taxon>Arachnida</taxon>
        <taxon>Araneae</taxon>
        <taxon>Araneomorphae</taxon>
        <taxon>Entelegynae</taxon>
        <taxon>Araneoidea</taxon>
        <taxon>Araneidae</taxon>
        <taxon>Caerostris</taxon>
    </lineage>
</organism>
<feature type="compositionally biased region" description="Polar residues" evidence="1">
    <location>
        <begin position="10"/>
        <end position="25"/>
    </location>
</feature>
<gene>
    <name evidence="2" type="ORF">CEXT_187381</name>
</gene>
<accession>A0AAV4VTC7</accession>
<sequence length="79" mass="8931">MNTGVPPPSTSASRGSPPLSSKSFPEISVTCSENFMQTISVNKRPMGVECNLPRLFPIFRRHFRISQPWEEGKYNTFNL</sequence>
<proteinExistence type="predicted"/>
<evidence type="ECO:0000313" key="2">
    <source>
        <dbReference type="EMBL" id="GIY73160.1"/>
    </source>
</evidence>
<feature type="region of interest" description="Disordered" evidence="1">
    <location>
        <begin position="1"/>
        <end position="25"/>
    </location>
</feature>
<dbReference type="EMBL" id="BPLR01015038">
    <property type="protein sequence ID" value="GIY73160.1"/>
    <property type="molecule type" value="Genomic_DNA"/>
</dbReference>
<keyword evidence="3" id="KW-1185">Reference proteome</keyword>
<evidence type="ECO:0000313" key="3">
    <source>
        <dbReference type="Proteomes" id="UP001054945"/>
    </source>
</evidence>
<dbReference type="AlphaFoldDB" id="A0AAV4VTC7"/>